<organism evidence="1 2">
    <name type="scientific">Nocardiopsis coralli</name>
    <dbReference type="NCBI Taxonomy" id="2772213"/>
    <lineage>
        <taxon>Bacteria</taxon>
        <taxon>Bacillati</taxon>
        <taxon>Actinomycetota</taxon>
        <taxon>Actinomycetes</taxon>
        <taxon>Streptosporangiales</taxon>
        <taxon>Nocardiopsidaceae</taxon>
        <taxon>Nocardiopsis</taxon>
    </lineage>
</organism>
<dbReference type="RefSeq" id="WP_193119769.1">
    <property type="nucleotide sequence ID" value="NZ_JADBGI010000001.1"/>
</dbReference>
<keyword evidence="2" id="KW-1185">Reference proteome</keyword>
<accession>A0ABR9NZT0</accession>
<gene>
    <name evidence="1" type="ORF">IDM40_00050</name>
</gene>
<evidence type="ECO:0000313" key="2">
    <source>
        <dbReference type="Proteomes" id="UP000806528"/>
    </source>
</evidence>
<reference evidence="1 2" key="1">
    <citation type="submission" date="2020-09" db="EMBL/GenBank/DDBJ databases">
        <title>Diversity and distribution of actinomycetes associated with coral in the coast of Hainan.</title>
        <authorList>
            <person name="Li F."/>
        </authorList>
    </citation>
    <scope>NUCLEOTIDE SEQUENCE [LARGE SCALE GENOMIC DNA]</scope>
    <source>
        <strain evidence="1 2">HNM0947</strain>
    </source>
</reference>
<protein>
    <submittedName>
        <fullName evidence="1">Ferredoxin</fullName>
    </submittedName>
</protein>
<dbReference type="EMBL" id="JADBGI010000001">
    <property type="protein sequence ID" value="MBE2997096.1"/>
    <property type="molecule type" value="Genomic_DNA"/>
</dbReference>
<dbReference type="Proteomes" id="UP000806528">
    <property type="component" value="Unassembled WGS sequence"/>
</dbReference>
<name>A0ABR9NZT0_9ACTN</name>
<comment type="caution">
    <text evidence="1">The sequence shown here is derived from an EMBL/GenBank/DDBJ whole genome shotgun (WGS) entry which is preliminary data.</text>
</comment>
<evidence type="ECO:0000313" key="1">
    <source>
        <dbReference type="EMBL" id="MBE2997096.1"/>
    </source>
</evidence>
<proteinExistence type="predicted"/>
<sequence>MVRTDERLIDGAPMQPVRCLRCSATVQARKASWQQTSLQWNAEAAGACEERPAERGERFEACGALRDSVRAAAVEGSLEVPEA</sequence>